<keyword evidence="1" id="KW-0732">Signal</keyword>
<evidence type="ECO:0000313" key="5">
    <source>
        <dbReference type="Proteomes" id="UP000325313"/>
    </source>
</evidence>
<evidence type="ECO:0000313" key="2">
    <source>
        <dbReference type="EMBL" id="KAA1106122.1"/>
    </source>
</evidence>
<dbReference type="Proteomes" id="UP000324748">
    <property type="component" value="Unassembled WGS sequence"/>
</dbReference>
<protein>
    <submittedName>
        <fullName evidence="3">Uncharacterized protein</fullName>
    </submittedName>
</protein>
<dbReference type="EMBL" id="VDEP01000305">
    <property type="protein sequence ID" value="KAA1109175.1"/>
    <property type="molecule type" value="Genomic_DNA"/>
</dbReference>
<name>A0A5B0Q7R0_PUCGR</name>
<gene>
    <name evidence="2" type="ORF">PGT21_029326</name>
    <name evidence="3" type="ORF">PGTUg99_011634</name>
</gene>
<comment type="caution">
    <text evidence="3">The sequence shown here is derived from an EMBL/GenBank/DDBJ whole genome shotgun (WGS) entry which is preliminary data.</text>
</comment>
<keyword evidence="4" id="KW-1185">Reference proteome</keyword>
<organism evidence="3 5">
    <name type="scientific">Puccinia graminis f. sp. tritici</name>
    <dbReference type="NCBI Taxonomy" id="56615"/>
    <lineage>
        <taxon>Eukaryota</taxon>
        <taxon>Fungi</taxon>
        <taxon>Dikarya</taxon>
        <taxon>Basidiomycota</taxon>
        <taxon>Pucciniomycotina</taxon>
        <taxon>Pucciniomycetes</taxon>
        <taxon>Pucciniales</taxon>
        <taxon>Pucciniaceae</taxon>
        <taxon>Puccinia</taxon>
    </lineage>
</organism>
<reference evidence="4 5" key="1">
    <citation type="submission" date="2019-05" db="EMBL/GenBank/DDBJ databases">
        <title>Emergence of the Ug99 lineage of the wheat stem rust pathogen through somatic hybridization.</title>
        <authorList>
            <person name="Li F."/>
            <person name="Upadhyaya N.M."/>
            <person name="Sperschneider J."/>
            <person name="Matny O."/>
            <person name="Nguyen-Phuc H."/>
            <person name="Mago R."/>
            <person name="Raley C."/>
            <person name="Miller M.E."/>
            <person name="Silverstein K.A.T."/>
            <person name="Henningsen E."/>
            <person name="Hirsch C.D."/>
            <person name="Visser B."/>
            <person name="Pretorius Z.A."/>
            <person name="Steffenson B.J."/>
            <person name="Schwessinger B."/>
            <person name="Dodds P.N."/>
            <person name="Figueroa M."/>
        </authorList>
    </citation>
    <scope>NUCLEOTIDE SEQUENCE [LARGE SCALE GENOMIC DNA]</scope>
    <source>
        <strain evidence="2">21-0</strain>
        <strain evidence="3 5">Ug99</strain>
    </source>
</reference>
<evidence type="ECO:0000313" key="3">
    <source>
        <dbReference type="EMBL" id="KAA1109175.1"/>
    </source>
</evidence>
<feature type="chain" id="PRO_5036137968" evidence="1">
    <location>
        <begin position="25"/>
        <end position="454"/>
    </location>
</feature>
<dbReference type="EMBL" id="VSWC01000040">
    <property type="protein sequence ID" value="KAA1106122.1"/>
    <property type="molecule type" value="Genomic_DNA"/>
</dbReference>
<evidence type="ECO:0000256" key="1">
    <source>
        <dbReference type="SAM" id="SignalP"/>
    </source>
</evidence>
<dbReference type="Proteomes" id="UP000325313">
    <property type="component" value="Unassembled WGS sequence"/>
</dbReference>
<evidence type="ECO:0000313" key="4">
    <source>
        <dbReference type="Proteomes" id="UP000324748"/>
    </source>
</evidence>
<sequence>MNSLCAMHFCWISLLTDKAFFTLSTPTEDKIKITYIVPDLNDLPPDEPLIAPIGSMPLSEFFGGPKEDCNLKREQTEPFNVSLMPEPIGHAIASSSKRKPIDNFDAEATKDAFFLVGEKTHDDFSNHKGFMSKKGRVIRDDSNPSPSGFLIKGKCPMENFNSILHVENQCNSVSSIPNELKCEIINGNSQDFLQEDPHRIIVTKNQWSPQKSETESAFHQLLQHLRNSERCQETNDQRFKKKSDISTEAFIQRIHKNLQQKIFVYPQVEGICSIHSRRSKTLKCILKIADEKNIVAESMAPFKEILELLGIRRALLKPVSVYTYISNLTKAVTILTLLYSSLFQEDKVIQAEELIYRVLDFIKHFYITVEKGDQTIFKDKKFAKLHHLLKYKDSSLLHVLWMNNPSKVLNLAWKMVQLFVEHKGRDLIPNAFQMISPPNFVVEIIYKIVFFSNQ</sequence>
<accession>A0A5B0Q7R0</accession>
<proteinExistence type="predicted"/>
<feature type="signal peptide" evidence="1">
    <location>
        <begin position="1"/>
        <end position="24"/>
    </location>
</feature>
<dbReference type="AlphaFoldDB" id="A0A5B0Q7R0"/>